<feature type="non-terminal residue" evidence="1">
    <location>
        <position position="1"/>
    </location>
</feature>
<name>A0A1B6EEF5_9HEMI</name>
<accession>A0A1B6EEF5</accession>
<reference evidence="1" key="1">
    <citation type="submission" date="2015-12" db="EMBL/GenBank/DDBJ databases">
        <title>De novo transcriptome assembly of four potential Pierce s Disease insect vectors from Arizona vineyards.</title>
        <authorList>
            <person name="Tassone E.E."/>
        </authorList>
    </citation>
    <scope>NUCLEOTIDE SEQUENCE</scope>
</reference>
<dbReference type="EMBL" id="GEDC01001044">
    <property type="protein sequence ID" value="JAS36254.1"/>
    <property type="molecule type" value="Transcribed_RNA"/>
</dbReference>
<sequence length="117" mass="13560">GPLQTILSADNDSVKSSSVQAVVDRFNRFNMSRFVKFIRKAFEPDTIIDCVEEDQKGEDQFASIVKFVKVKLRRGEIDVVVKMQSPNDLVRHCMSTDEQFHNEVNMYRQILPYFNSP</sequence>
<dbReference type="AlphaFoldDB" id="A0A1B6EEF5"/>
<evidence type="ECO:0000313" key="1">
    <source>
        <dbReference type="EMBL" id="JAS36254.1"/>
    </source>
</evidence>
<organism evidence="1">
    <name type="scientific">Clastoptera arizonana</name>
    <name type="common">Arizona spittle bug</name>
    <dbReference type="NCBI Taxonomy" id="38151"/>
    <lineage>
        <taxon>Eukaryota</taxon>
        <taxon>Metazoa</taxon>
        <taxon>Ecdysozoa</taxon>
        <taxon>Arthropoda</taxon>
        <taxon>Hexapoda</taxon>
        <taxon>Insecta</taxon>
        <taxon>Pterygota</taxon>
        <taxon>Neoptera</taxon>
        <taxon>Paraneoptera</taxon>
        <taxon>Hemiptera</taxon>
        <taxon>Auchenorrhyncha</taxon>
        <taxon>Cercopoidea</taxon>
        <taxon>Clastopteridae</taxon>
        <taxon>Clastoptera</taxon>
    </lineage>
</organism>
<dbReference type="Pfam" id="PF02958">
    <property type="entry name" value="EcKL"/>
    <property type="match status" value="1"/>
</dbReference>
<feature type="non-terminal residue" evidence="1">
    <location>
        <position position="117"/>
    </location>
</feature>
<gene>
    <name evidence="1" type="ORF">g.44453</name>
</gene>
<protein>
    <submittedName>
        <fullName evidence="1">Uncharacterized protein</fullName>
    </submittedName>
</protein>
<proteinExistence type="predicted"/>
<dbReference type="InterPro" id="IPR004119">
    <property type="entry name" value="EcKL"/>
</dbReference>